<dbReference type="EMBL" id="VXIV02002846">
    <property type="protein sequence ID" value="KAF6022480.1"/>
    <property type="molecule type" value="Genomic_DNA"/>
</dbReference>
<protein>
    <submittedName>
        <fullName evidence="1">Uncharacterized protein</fullName>
    </submittedName>
</protein>
<keyword evidence="2" id="KW-1185">Reference proteome</keyword>
<proteinExistence type="predicted"/>
<evidence type="ECO:0000313" key="2">
    <source>
        <dbReference type="Proteomes" id="UP000593567"/>
    </source>
</evidence>
<reference evidence="1" key="1">
    <citation type="submission" date="2020-06" db="EMBL/GenBank/DDBJ databases">
        <title>Draft genome of Bugula neritina, a colonial animal packing powerful symbionts and potential medicines.</title>
        <authorList>
            <person name="Rayko M."/>
        </authorList>
    </citation>
    <scope>NUCLEOTIDE SEQUENCE [LARGE SCALE GENOMIC DNA]</scope>
    <source>
        <strain evidence="1">Kwan_BN1</strain>
    </source>
</reference>
<dbReference type="AlphaFoldDB" id="A0A7J7J8C8"/>
<dbReference type="Proteomes" id="UP000593567">
    <property type="component" value="Unassembled WGS sequence"/>
</dbReference>
<accession>A0A7J7J8C8</accession>
<gene>
    <name evidence="1" type="ORF">EB796_019223</name>
</gene>
<name>A0A7J7J8C8_BUGNE</name>
<comment type="caution">
    <text evidence="1">The sequence shown here is derived from an EMBL/GenBank/DDBJ whole genome shotgun (WGS) entry which is preliminary data.</text>
</comment>
<organism evidence="1 2">
    <name type="scientific">Bugula neritina</name>
    <name type="common">Brown bryozoan</name>
    <name type="synonym">Sertularia neritina</name>
    <dbReference type="NCBI Taxonomy" id="10212"/>
    <lineage>
        <taxon>Eukaryota</taxon>
        <taxon>Metazoa</taxon>
        <taxon>Spiralia</taxon>
        <taxon>Lophotrochozoa</taxon>
        <taxon>Bryozoa</taxon>
        <taxon>Gymnolaemata</taxon>
        <taxon>Cheilostomatida</taxon>
        <taxon>Flustrina</taxon>
        <taxon>Buguloidea</taxon>
        <taxon>Bugulidae</taxon>
        <taxon>Bugula</taxon>
    </lineage>
</organism>
<evidence type="ECO:0000313" key="1">
    <source>
        <dbReference type="EMBL" id="KAF6022480.1"/>
    </source>
</evidence>
<sequence>MQFSLNCTSSIKRRLLICILKGREMILISTSEQMLKNSSASYWLGPHEKLHRSHKTLTIQEYRANANKMKVRFCDKHEDQPYNVGCKDCLSLCCVKCLSGLKNCTSTGKDKPVYRSRCKCRVFKFLGAKSNNFG</sequence>